<gene>
    <name evidence="1" type="ORF">S01H4_11808</name>
</gene>
<feature type="non-terminal residue" evidence="1">
    <location>
        <position position="1"/>
    </location>
</feature>
<organism evidence="1">
    <name type="scientific">marine sediment metagenome</name>
    <dbReference type="NCBI Taxonomy" id="412755"/>
    <lineage>
        <taxon>unclassified sequences</taxon>
        <taxon>metagenomes</taxon>
        <taxon>ecological metagenomes</taxon>
    </lineage>
</organism>
<proteinExistence type="predicted"/>
<dbReference type="EMBL" id="BART01004867">
    <property type="protein sequence ID" value="GAG57976.1"/>
    <property type="molecule type" value="Genomic_DNA"/>
</dbReference>
<evidence type="ECO:0000313" key="1">
    <source>
        <dbReference type="EMBL" id="GAG57976.1"/>
    </source>
</evidence>
<protein>
    <submittedName>
        <fullName evidence="1">Uncharacterized protein</fullName>
    </submittedName>
</protein>
<sequence length="29" mass="3425">NFQYIAKNLKLKAKNHNSKLKTFSLNTIF</sequence>
<accession>X1AD53</accession>
<name>X1AD53_9ZZZZ</name>
<reference evidence="1" key="1">
    <citation type="journal article" date="2014" name="Front. Microbiol.">
        <title>High frequency of phylogenetically diverse reductive dehalogenase-homologous genes in deep subseafloor sedimentary metagenomes.</title>
        <authorList>
            <person name="Kawai M."/>
            <person name="Futagami T."/>
            <person name="Toyoda A."/>
            <person name="Takaki Y."/>
            <person name="Nishi S."/>
            <person name="Hori S."/>
            <person name="Arai W."/>
            <person name="Tsubouchi T."/>
            <person name="Morono Y."/>
            <person name="Uchiyama I."/>
            <person name="Ito T."/>
            <person name="Fujiyama A."/>
            <person name="Inagaki F."/>
            <person name="Takami H."/>
        </authorList>
    </citation>
    <scope>NUCLEOTIDE SEQUENCE</scope>
    <source>
        <strain evidence="1">Expedition CK06-06</strain>
    </source>
</reference>
<dbReference type="AlphaFoldDB" id="X1AD53"/>
<comment type="caution">
    <text evidence="1">The sequence shown here is derived from an EMBL/GenBank/DDBJ whole genome shotgun (WGS) entry which is preliminary data.</text>
</comment>